<keyword evidence="2" id="KW-0596">Phosphopantetheine</keyword>
<dbReference type="Pfam" id="PF00668">
    <property type="entry name" value="Condensation"/>
    <property type="match status" value="1"/>
</dbReference>
<dbReference type="InterPro" id="IPR001242">
    <property type="entry name" value="Condensation_dom"/>
</dbReference>
<dbReference type="GO" id="GO:0005737">
    <property type="term" value="C:cytoplasm"/>
    <property type="evidence" value="ECO:0007669"/>
    <property type="project" value="TreeGrafter"/>
</dbReference>
<dbReference type="Gene3D" id="3.30.559.30">
    <property type="entry name" value="Nonribosomal peptide synthetase, condensation domain"/>
    <property type="match status" value="1"/>
</dbReference>
<evidence type="ECO:0000259" key="4">
    <source>
        <dbReference type="PROSITE" id="PS50075"/>
    </source>
</evidence>
<keyword evidence="3" id="KW-0597">Phosphoprotein</keyword>
<dbReference type="InterPro" id="IPR036736">
    <property type="entry name" value="ACP-like_sf"/>
</dbReference>
<sequence length="1063" mass="110637">MKARARSSSRWAICLTAPSPTAMPPRCRRRTPMPELQSAWTPTPEQQAAWQQWCDTPGPRAHVARIALHGQSDPAAVDAALGALRVRHESLRTAYIDNGNELVACVPQAGTNGAATAIAAPGDAPSLPALDPATGDVLRACISPLPAGGATLWLLVSPLAADRGTVLKLAENMRDALDAPARIDGDEELPLQYAQYADWQQGARLGEDGTGSAGRAYWQAQAAGLPAPLRIPDALAGSAAAQGSDTWRHTLHGAHRQALAASARQFGTTPERVVQAAWWTVLARLCAQPVFSGAWLHDCRRDYDVMADAAGVFVKALPVSVAWDAQRSVAEHWRAWLPALDSHAAWQEAWQPGEAAPRIGFAVAPLPPAGVAMASPAWAGFDLVCEALDDGQGMAALALHARAGVLHPRVAQWVLAHLAALIGTLPAALDTPLESLSWPADDTLRVPQCWTGETPVDAGQTLLARIAQHARQTPDAPALDAADLVLDYAGLQRTVQGAAQRLRALGVGPGTRVALALPRSGALVASLLAVWAAGGAYVPLDPAWPQARRRSVLAQSAPVLTIAQQAAHDNATVIRADALLAKAAQVDGEFASAQEDAAYVLFTSGSTGEPKGVVVGHRQISHYTAAVCEALSLASCRRLGLTSSVAADLGNTTLFAALWQGACLTVASDDDMAHPAAFARYLRGREVDAIKIVPSHLAALLETDAPAVPATVILGGEPLPASLVQGLRRHAPDCRIFNHYGPTETTIGVMVHAVGAEDPAWPAGTAPLSRALGATRVRLLDDALRPVPAGVAGQLYVGGPQLAHGYLGRPDLDAAAFVDDPFAAGQRLYRTGDLARATPAGLQLLGRADQQVKIRGIRVEPAEVEAALLAQPAVAQAAVCAAPGPGAAAVLCAFIVPASAGSADTDALRRALAAMLPDAMVPSRLIALPALPRLPNGKTDRTALRTLAASPDDIAAAAPQAATASADAVETLVCALMAELLEQERVDPHADFFALGGHSLLVIKLVARLRRRLQVEIAPGVVFDRPTAHALAAAVREHGETAGELDARALTALNAAPQAAVAA</sequence>
<dbReference type="PANTHER" id="PTHR45527:SF1">
    <property type="entry name" value="FATTY ACID SYNTHASE"/>
    <property type="match status" value="1"/>
</dbReference>
<dbReference type="GO" id="GO:0072330">
    <property type="term" value="P:monocarboxylic acid biosynthetic process"/>
    <property type="evidence" value="ECO:0007669"/>
    <property type="project" value="UniProtKB-ARBA"/>
</dbReference>
<dbReference type="InterPro" id="IPR020845">
    <property type="entry name" value="AMP-binding_CS"/>
</dbReference>
<dbReference type="InterPro" id="IPR023213">
    <property type="entry name" value="CAT-like_dom_sf"/>
</dbReference>
<evidence type="ECO:0000256" key="2">
    <source>
        <dbReference type="ARBA" id="ARBA00022450"/>
    </source>
</evidence>
<reference evidence="5 6" key="1">
    <citation type="submission" date="2019-04" db="EMBL/GenBank/DDBJ databases">
        <title>Long-read de novo sequencing of Cupriavidus necator H16.</title>
        <authorList>
            <person name="Little G.T."/>
            <person name="Ehsaan M."/>
            <person name="Arenas-Lopez C."/>
            <person name="Jawed K."/>
            <person name="Winzer K."/>
            <person name="Kovacs K."/>
            <person name="Malys N."/>
            <person name="Minton N.P."/>
        </authorList>
    </citation>
    <scope>NUCLEOTIDE SEQUENCE [LARGE SCALE GENOMIC DNA]</scope>
    <source>
        <strain evidence="5 6">H16</strain>
    </source>
</reference>
<evidence type="ECO:0000256" key="1">
    <source>
        <dbReference type="ARBA" id="ARBA00001957"/>
    </source>
</evidence>
<dbReference type="SUPFAM" id="SSF56801">
    <property type="entry name" value="Acetyl-CoA synthetase-like"/>
    <property type="match status" value="1"/>
</dbReference>
<dbReference type="Pfam" id="PF13193">
    <property type="entry name" value="AMP-binding_C"/>
    <property type="match status" value="1"/>
</dbReference>
<dbReference type="Gene3D" id="3.30.559.10">
    <property type="entry name" value="Chloramphenicol acetyltransferase-like domain"/>
    <property type="match status" value="1"/>
</dbReference>
<dbReference type="SUPFAM" id="SSF47336">
    <property type="entry name" value="ACP-like"/>
    <property type="match status" value="1"/>
</dbReference>
<dbReference type="SUPFAM" id="SSF52777">
    <property type="entry name" value="CoA-dependent acyltransferases"/>
    <property type="match status" value="2"/>
</dbReference>
<evidence type="ECO:0000313" key="5">
    <source>
        <dbReference type="EMBL" id="QCC04304.1"/>
    </source>
</evidence>
<dbReference type="PANTHER" id="PTHR45527">
    <property type="entry name" value="NONRIBOSOMAL PEPTIDE SYNTHETASE"/>
    <property type="match status" value="1"/>
</dbReference>
<dbReference type="InterPro" id="IPR020806">
    <property type="entry name" value="PKS_PP-bd"/>
</dbReference>
<dbReference type="InterPro" id="IPR009081">
    <property type="entry name" value="PP-bd_ACP"/>
</dbReference>
<dbReference type="Gene3D" id="3.40.50.980">
    <property type="match status" value="2"/>
</dbReference>
<dbReference type="Gene3D" id="3.30.300.30">
    <property type="match status" value="1"/>
</dbReference>
<dbReference type="PROSITE" id="PS00012">
    <property type="entry name" value="PHOSPHOPANTETHEINE"/>
    <property type="match status" value="1"/>
</dbReference>
<gene>
    <name evidence="5" type="ORF">E6A55_27700</name>
</gene>
<organism evidence="5 6">
    <name type="scientific">Cupriavidus necator (strain ATCC 17699 / DSM 428 / KCTC 22496 / NCIMB 10442 / H16 / Stanier 337)</name>
    <name type="common">Ralstonia eutropha</name>
    <dbReference type="NCBI Taxonomy" id="381666"/>
    <lineage>
        <taxon>Bacteria</taxon>
        <taxon>Pseudomonadati</taxon>
        <taxon>Pseudomonadota</taxon>
        <taxon>Betaproteobacteria</taxon>
        <taxon>Burkholderiales</taxon>
        <taxon>Burkholderiaceae</taxon>
        <taxon>Cupriavidus</taxon>
    </lineage>
</organism>
<dbReference type="Proteomes" id="UP000296079">
    <property type="component" value="Chromosome 2"/>
</dbReference>
<evidence type="ECO:0000313" key="6">
    <source>
        <dbReference type="Proteomes" id="UP000296079"/>
    </source>
</evidence>
<dbReference type="InterPro" id="IPR006162">
    <property type="entry name" value="Ppantetheine_attach_site"/>
</dbReference>
<dbReference type="InterPro" id="IPR025110">
    <property type="entry name" value="AMP-bd_C"/>
</dbReference>
<dbReference type="CDD" id="cd05930">
    <property type="entry name" value="A_NRPS"/>
    <property type="match status" value="1"/>
</dbReference>
<dbReference type="GO" id="GO:0043041">
    <property type="term" value="P:amino acid activation for nonribosomal peptide biosynthetic process"/>
    <property type="evidence" value="ECO:0007669"/>
    <property type="project" value="TreeGrafter"/>
</dbReference>
<accession>A0AAE5ZKQ8</accession>
<evidence type="ECO:0000256" key="3">
    <source>
        <dbReference type="ARBA" id="ARBA00022553"/>
    </source>
</evidence>
<dbReference type="Pfam" id="PF00501">
    <property type="entry name" value="AMP-binding"/>
    <property type="match status" value="1"/>
</dbReference>
<dbReference type="PROSITE" id="PS00455">
    <property type="entry name" value="AMP_BINDING"/>
    <property type="match status" value="1"/>
</dbReference>
<dbReference type="NCBIfam" id="TIGR01733">
    <property type="entry name" value="AA-adenyl-dom"/>
    <property type="match status" value="1"/>
</dbReference>
<comment type="cofactor">
    <cofactor evidence="1">
        <name>pantetheine 4'-phosphate</name>
        <dbReference type="ChEBI" id="CHEBI:47942"/>
    </cofactor>
</comment>
<proteinExistence type="predicted"/>
<dbReference type="InterPro" id="IPR000873">
    <property type="entry name" value="AMP-dep_synth/lig_dom"/>
</dbReference>
<name>A0AAE5ZKQ8_CUPNH</name>
<dbReference type="InterPro" id="IPR045851">
    <property type="entry name" value="AMP-bd_C_sf"/>
</dbReference>
<protein>
    <submittedName>
        <fullName evidence="5">Non-ribosomal peptide synthetase</fullName>
    </submittedName>
</protein>
<dbReference type="GO" id="GO:0031177">
    <property type="term" value="F:phosphopantetheine binding"/>
    <property type="evidence" value="ECO:0007669"/>
    <property type="project" value="InterPro"/>
</dbReference>
<dbReference type="InterPro" id="IPR010071">
    <property type="entry name" value="AA_adenyl_dom"/>
</dbReference>
<dbReference type="EMBL" id="CP039288">
    <property type="protein sequence ID" value="QCC04304.1"/>
    <property type="molecule type" value="Genomic_DNA"/>
</dbReference>
<dbReference type="Pfam" id="PF00550">
    <property type="entry name" value="PP-binding"/>
    <property type="match status" value="1"/>
</dbReference>
<dbReference type="GO" id="GO:0044550">
    <property type="term" value="P:secondary metabolite biosynthetic process"/>
    <property type="evidence" value="ECO:0007669"/>
    <property type="project" value="TreeGrafter"/>
</dbReference>
<feature type="domain" description="Carrier" evidence="4">
    <location>
        <begin position="964"/>
        <end position="1039"/>
    </location>
</feature>
<dbReference type="PROSITE" id="PS50075">
    <property type="entry name" value="CARRIER"/>
    <property type="match status" value="1"/>
</dbReference>
<dbReference type="Gene3D" id="2.30.38.10">
    <property type="entry name" value="Luciferase, Domain 3"/>
    <property type="match status" value="1"/>
</dbReference>
<dbReference type="Gene3D" id="1.10.1200.10">
    <property type="entry name" value="ACP-like"/>
    <property type="match status" value="1"/>
</dbReference>
<dbReference type="AlphaFoldDB" id="A0AAE5ZKQ8"/>
<dbReference type="GO" id="GO:0003824">
    <property type="term" value="F:catalytic activity"/>
    <property type="evidence" value="ECO:0007669"/>
    <property type="project" value="InterPro"/>
</dbReference>
<dbReference type="FunFam" id="1.10.1200.10:FF:000016">
    <property type="entry name" value="Non-ribosomal peptide synthase"/>
    <property type="match status" value="1"/>
</dbReference>
<dbReference type="SMART" id="SM00823">
    <property type="entry name" value="PKS_PP"/>
    <property type="match status" value="1"/>
</dbReference>